<dbReference type="AlphaFoldDB" id="A0A0S6UCG5"/>
<dbReference type="EC" id="3.1.4.-" evidence="2"/>
<name>A0A0S6UCG5_NEOTH</name>
<keyword evidence="2" id="KW-0479">Metal-binding</keyword>
<dbReference type="InterPro" id="IPR041802">
    <property type="entry name" value="MPP_YfcE"/>
</dbReference>
<reference evidence="4" key="1">
    <citation type="journal article" date="2014" name="Gene">
        <title>Genome-guided analysis of transformation efficiency and carbon dioxide assimilation by Moorella thermoacetica Y72.</title>
        <authorList>
            <person name="Tsukahara K."/>
            <person name="Kita A."/>
            <person name="Nakashimada Y."/>
            <person name="Hoshino T."/>
            <person name="Murakami K."/>
        </authorList>
    </citation>
    <scope>NUCLEOTIDE SEQUENCE [LARGE SCALE GENOMIC DNA]</scope>
    <source>
        <strain evidence="4">Y72</strain>
    </source>
</reference>
<dbReference type="NCBIfam" id="TIGR00040">
    <property type="entry name" value="yfcE"/>
    <property type="match status" value="1"/>
</dbReference>
<dbReference type="PANTHER" id="PTHR11124">
    <property type="entry name" value="VACUOLAR SORTING PROTEIN VPS29"/>
    <property type="match status" value="1"/>
</dbReference>
<gene>
    <name evidence="4" type="ORF">MTY_1990</name>
</gene>
<dbReference type="Pfam" id="PF12850">
    <property type="entry name" value="Metallophos_2"/>
    <property type="match status" value="1"/>
</dbReference>
<dbReference type="GO" id="GO:0046872">
    <property type="term" value="F:metal ion binding"/>
    <property type="evidence" value="ECO:0007669"/>
    <property type="project" value="UniProtKB-KW"/>
</dbReference>
<dbReference type="CDD" id="cd00841">
    <property type="entry name" value="MPP_YfcE"/>
    <property type="match status" value="1"/>
</dbReference>
<dbReference type="InterPro" id="IPR029052">
    <property type="entry name" value="Metallo-depent_PP-like"/>
</dbReference>
<dbReference type="InterPro" id="IPR024654">
    <property type="entry name" value="Calcineurin-like_PHP_lpxH"/>
</dbReference>
<protein>
    <recommendedName>
        <fullName evidence="2">Phosphoesterase</fullName>
        <ecNumber evidence="2">3.1.4.-</ecNumber>
    </recommendedName>
</protein>
<feature type="domain" description="Calcineurin-like phosphoesterase" evidence="3">
    <location>
        <begin position="1"/>
        <end position="164"/>
    </location>
</feature>
<accession>A0A0S6UCG5</accession>
<dbReference type="RefSeq" id="WP_011392436.1">
    <property type="nucleotide sequence ID" value="NZ_DF238840.1"/>
</dbReference>
<dbReference type="GeneID" id="45616951"/>
<evidence type="ECO:0000313" key="4">
    <source>
        <dbReference type="EMBL" id="GAF26650.1"/>
    </source>
</evidence>
<dbReference type="EMBL" id="DF238840">
    <property type="protein sequence ID" value="GAF26650.1"/>
    <property type="molecule type" value="Genomic_DNA"/>
</dbReference>
<evidence type="ECO:0000259" key="3">
    <source>
        <dbReference type="Pfam" id="PF12850"/>
    </source>
</evidence>
<dbReference type="NCBIfam" id="NF006988">
    <property type="entry name" value="PRK09453.1"/>
    <property type="match status" value="1"/>
</dbReference>
<evidence type="ECO:0000256" key="1">
    <source>
        <dbReference type="ARBA" id="ARBA00008950"/>
    </source>
</evidence>
<dbReference type="SUPFAM" id="SSF56300">
    <property type="entry name" value="Metallo-dependent phosphatases"/>
    <property type="match status" value="1"/>
</dbReference>
<comment type="similarity">
    <text evidence="1 2">Belongs to the metallophosphoesterase superfamily. YfcE family.</text>
</comment>
<dbReference type="GO" id="GO:0016787">
    <property type="term" value="F:hydrolase activity"/>
    <property type="evidence" value="ECO:0007669"/>
    <property type="project" value="UniProtKB-UniRule"/>
</dbReference>
<dbReference type="Gene3D" id="3.60.21.10">
    <property type="match status" value="1"/>
</dbReference>
<dbReference type="Proteomes" id="UP000063718">
    <property type="component" value="Unassembled WGS sequence"/>
</dbReference>
<dbReference type="InterPro" id="IPR000979">
    <property type="entry name" value="Phosphodiesterase_MJ0936/Vps29"/>
</dbReference>
<comment type="cofactor">
    <cofactor evidence="2">
        <name>a divalent metal cation</name>
        <dbReference type="ChEBI" id="CHEBI:60240"/>
    </cofactor>
</comment>
<evidence type="ECO:0000256" key="2">
    <source>
        <dbReference type="RuleBase" id="RU362039"/>
    </source>
</evidence>
<proteinExistence type="inferred from homology"/>
<organism evidence="4">
    <name type="scientific">Moorella thermoacetica Y72</name>
    <dbReference type="NCBI Taxonomy" id="1325331"/>
    <lineage>
        <taxon>Bacteria</taxon>
        <taxon>Bacillati</taxon>
        <taxon>Bacillota</taxon>
        <taxon>Clostridia</taxon>
        <taxon>Neomoorellales</taxon>
        <taxon>Neomoorellaceae</taxon>
        <taxon>Neomoorella</taxon>
    </lineage>
</organism>
<sequence>MRVGIISDTHGDGSAWEQALKNCFQGCEMIIHAGDVLYHGPRNPIIAAYAPKDLAELLRQSPVPLLIARGNCDAEVDAMVLKLPLPEQVVFQMGERRIIAQHGHRLAPGEAETLAAYYRADLWVTGHTHVPVLACQGGRLYLNPGSPSLPHSGPLGKLKTVAVADEQGVRLLALATGEVLQELPWPAR</sequence>